<evidence type="ECO:0000313" key="3">
    <source>
        <dbReference type="Proteomes" id="UP000192366"/>
    </source>
</evidence>
<evidence type="ECO:0000259" key="1">
    <source>
        <dbReference type="Pfam" id="PF04965"/>
    </source>
</evidence>
<evidence type="ECO:0000313" key="2">
    <source>
        <dbReference type="EMBL" id="ORA07348.1"/>
    </source>
</evidence>
<sequence length="116" mass="13027">MRIDGSGRTTLATSDEHVRDLIRAVLFTEPFERPNRPDFGCALKTMVFLPNHEVLASATKALVQGALQKWLELEILVVDVAVEAVDAELRVTIVYQRRSDGGQRRETFRGRYGQVG</sequence>
<dbReference type="SUPFAM" id="SSF160719">
    <property type="entry name" value="gpW/gp25-like"/>
    <property type="match status" value="1"/>
</dbReference>
<dbReference type="Gene3D" id="3.10.450.40">
    <property type="match status" value="1"/>
</dbReference>
<accession>A0A1W9Z4R0</accession>
<gene>
    <name evidence="2" type="ORF">BST17_01960</name>
</gene>
<dbReference type="InterPro" id="IPR007048">
    <property type="entry name" value="IraD/Gp25-like"/>
</dbReference>
<organism evidence="2 3">
    <name type="scientific">Mycolicibacterium bacteremicum</name>
    <name type="common">Mycobacterium bacteremicum</name>
    <dbReference type="NCBI Taxonomy" id="564198"/>
    <lineage>
        <taxon>Bacteria</taxon>
        <taxon>Bacillati</taxon>
        <taxon>Actinomycetota</taxon>
        <taxon>Actinomycetes</taxon>
        <taxon>Mycobacteriales</taxon>
        <taxon>Mycobacteriaceae</taxon>
        <taxon>Mycolicibacterium</taxon>
    </lineage>
</organism>
<dbReference type="Proteomes" id="UP000192366">
    <property type="component" value="Unassembled WGS sequence"/>
</dbReference>
<dbReference type="Pfam" id="PF04965">
    <property type="entry name" value="GPW_gp25"/>
    <property type="match status" value="1"/>
</dbReference>
<keyword evidence="3" id="KW-1185">Reference proteome</keyword>
<dbReference type="EMBL" id="MVHJ01000001">
    <property type="protein sequence ID" value="ORA07348.1"/>
    <property type="molecule type" value="Genomic_DNA"/>
</dbReference>
<dbReference type="STRING" id="564198.BST17_01960"/>
<feature type="domain" description="IraD/Gp25-like" evidence="1">
    <location>
        <begin position="14"/>
        <end position="100"/>
    </location>
</feature>
<comment type="caution">
    <text evidence="2">The sequence shown here is derived from an EMBL/GenBank/DDBJ whole genome shotgun (WGS) entry which is preliminary data.</text>
</comment>
<reference evidence="2 3" key="1">
    <citation type="submission" date="2017-02" db="EMBL/GenBank/DDBJ databases">
        <title>The new phylogeny of genus Mycobacterium.</title>
        <authorList>
            <person name="Tortoli E."/>
            <person name="Trovato A."/>
            <person name="Cirillo D.M."/>
        </authorList>
    </citation>
    <scope>NUCLEOTIDE SEQUENCE [LARGE SCALE GENOMIC DNA]</scope>
    <source>
        <strain evidence="2 3">DSM 45578</strain>
    </source>
</reference>
<protein>
    <recommendedName>
        <fullName evidence="1">IraD/Gp25-like domain-containing protein</fullName>
    </recommendedName>
</protein>
<dbReference type="AlphaFoldDB" id="A0A1W9Z4R0"/>
<proteinExistence type="predicted"/>
<name>A0A1W9Z4R0_MYCBA</name>
<dbReference type="OrthoDB" id="9802846at2"/>